<name>E6SP52_BACT6</name>
<dbReference type="EMBL" id="CP002352">
    <property type="protein sequence ID" value="ADV43822.1"/>
    <property type="molecule type" value="Genomic_DNA"/>
</dbReference>
<dbReference type="HOGENOM" id="CLU_1169835_0_0_10"/>
<accession>E6SP52</accession>
<gene>
    <name evidence="1" type="ordered locus">Bache_1844</name>
</gene>
<evidence type="ECO:0000313" key="2">
    <source>
        <dbReference type="Proteomes" id="UP000008630"/>
    </source>
</evidence>
<dbReference type="AlphaFoldDB" id="E6SP52"/>
<dbReference type="STRING" id="693979.Bache_1844"/>
<dbReference type="KEGG" id="bhl:Bache_1844"/>
<evidence type="ECO:0000313" key="1">
    <source>
        <dbReference type="EMBL" id="ADV43822.1"/>
    </source>
</evidence>
<keyword evidence="2" id="KW-1185">Reference proteome</keyword>
<dbReference type="Pfam" id="PF14064">
    <property type="entry name" value="HmuY"/>
    <property type="match status" value="1"/>
</dbReference>
<organism evidence="1 2">
    <name type="scientific">Bacteroides helcogenes (strain ATCC 35417 / DSM 20613 / JCM 6297 / CCUG 15421 / P 36-108)</name>
    <dbReference type="NCBI Taxonomy" id="693979"/>
    <lineage>
        <taxon>Bacteria</taxon>
        <taxon>Pseudomonadati</taxon>
        <taxon>Bacteroidota</taxon>
        <taxon>Bacteroidia</taxon>
        <taxon>Bacteroidales</taxon>
        <taxon>Bacteroidaceae</taxon>
        <taxon>Bacteroides</taxon>
    </lineage>
</organism>
<protein>
    <submittedName>
        <fullName evidence="1">Lipoprotein</fullName>
    </submittedName>
</protein>
<dbReference type="RefSeq" id="WP_013547416.1">
    <property type="nucleotide sequence ID" value="NC_014933.1"/>
</dbReference>
<dbReference type="eggNOG" id="ENOG503304P">
    <property type="taxonomic scope" value="Bacteria"/>
</dbReference>
<dbReference type="OrthoDB" id="1004781at2"/>
<sequence length="253" mass="28426">MMKKLNIKQIGKGLENYILFRSVCIFTLLFCISCLSSCVDYDAEPFTGKTLPRVTGYSTGVTNDWLYFNLRTGERFNVDSPNQDISEGKQKNRIDWDLAFCGYRLRTNCGTSGIGIGGAADLGYGNYDKWTSFSQLPSDLNWVVDDSASVYVTMSQNDWNKYLIAHNLDFNQHPWFDPNKGPAKQVVSANPVLANAMSFAGPPPVYTPSFHTYVVRTADGKRYFKLQIISWYNADVEIGGNGGEVSYYIDELN</sequence>
<proteinExistence type="predicted"/>
<dbReference type="Proteomes" id="UP000008630">
    <property type="component" value="Chromosome"/>
</dbReference>
<reference key="1">
    <citation type="submission" date="2010-11" db="EMBL/GenBank/DDBJ databases">
        <title>The complete genome of Bacteroides helcogenes P 36-108.</title>
        <authorList>
            <consortium name="US DOE Joint Genome Institute (JGI-PGF)"/>
            <person name="Lucas S."/>
            <person name="Copeland A."/>
            <person name="Lapidus A."/>
            <person name="Bruce D."/>
            <person name="Goodwin L."/>
            <person name="Pitluck S."/>
            <person name="Kyrpides N."/>
            <person name="Mavromatis K."/>
            <person name="Ivanova N."/>
            <person name="Zeytun A."/>
            <person name="Brettin T."/>
            <person name="Detter J.C."/>
            <person name="Tapia R."/>
            <person name="Han C."/>
            <person name="Land M."/>
            <person name="Hauser L."/>
            <person name="Markowitz V."/>
            <person name="Cheng J.-F."/>
            <person name="Hugenholtz P."/>
            <person name="Woyke T."/>
            <person name="Wu D."/>
            <person name="Gronow S."/>
            <person name="Wellnitz S."/>
            <person name="Brambilla E."/>
            <person name="Klenk H.-P."/>
            <person name="Eisen J.A."/>
        </authorList>
    </citation>
    <scope>NUCLEOTIDE SEQUENCE</scope>
    <source>
        <strain>P 36-108</strain>
    </source>
</reference>
<dbReference type="InterPro" id="IPR025921">
    <property type="entry name" value="HmuY"/>
</dbReference>
<dbReference type="CDD" id="cd12105">
    <property type="entry name" value="HmuY"/>
    <property type="match status" value="1"/>
</dbReference>
<reference evidence="1 2" key="2">
    <citation type="journal article" date="2011" name="Stand. Genomic Sci.">
        <title>Complete genome sequence of Bacteroides helcogenes type strain (P 36-108).</title>
        <authorList>
            <person name="Pati A."/>
            <person name="Gronow S."/>
            <person name="Zeytun A."/>
            <person name="Lapidus A."/>
            <person name="Nolan M."/>
            <person name="Hammon N."/>
            <person name="Deshpande S."/>
            <person name="Cheng J.F."/>
            <person name="Tapia R."/>
            <person name="Han C."/>
            <person name="Goodwin L."/>
            <person name="Pitluck S."/>
            <person name="Liolios K."/>
            <person name="Pagani I."/>
            <person name="Ivanova N."/>
            <person name="Mavromatis K."/>
            <person name="Chen A."/>
            <person name="Palaniappan K."/>
            <person name="Land M."/>
            <person name="Hauser L."/>
            <person name="Chang Y.J."/>
            <person name="Jeffries C.D."/>
            <person name="Detter J.C."/>
            <person name="Brambilla E."/>
            <person name="Rohde M."/>
            <person name="Goker M."/>
            <person name="Woyke T."/>
            <person name="Bristow J."/>
            <person name="Eisen J.A."/>
            <person name="Markowitz V."/>
            <person name="Hugenholtz P."/>
            <person name="Kyrpides N.C."/>
            <person name="Klenk H.P."/>
            <person name="Lucas S."/>
        </authorList>
    </citation>
    <scope>NUCLEOTIDE SEQUENCE [LARGE SCALE GENOMIC DNA]</scope>
    <source>
        <strain evidence="2">ATCC 35417 / DSM 20613 / JCM 6297 / CCUG 15421 / P 36-108</strain>
    </source>
</reference>
<keyword evidence="1" id="KW-0449">Lipoprotein</keyword>